<organism evidence="2 3">
    <name type="scientific">Oedothorax gibbosus</name>
    <dbReference type="NCBI Taxonomy" id="931172"/>
    <lineage>
        <taxon>Eukaryota</taxon>
        <taxon>Metazoa</taxon>
        <taxon>Ecdysozoa</taxon>
        <taxon>Arthropoda</taxon>
        <taxon>Chelicerata</taxon>
        <taxon>Arachnida</taxon>
        <taxon>Araneae</taxon>
        <taxon>Araneomorphae</taxon>
        <taxon>Entelegynae</taxon>
        <taxon>Araneoidea</taxon>
        <taxon>Linyphiidae</taxon>
        <taxon>Erigoninae</taxon>
        <taxon>Oedothorax</taxon>
    </lineage>
</organism>
<reference evidence="2 3" key="1">
    <citation type="journal article" date="2022" name="Nat. Ecol. Evol.">
        <title>A masculinizing supergene underlies an exaggerated male reproductive morph in a spider.</title>
        <authorList>
            <person name="Hendrickx F."/>
            <person name="De Corte Z."/>
            <person name="Sonet G."/>
            <person name="Van Belleghem S.M."/>
            <person name="Kostlbacher S."/>
            <person name="Vangestel C."/>
        </authorList>
    </citation>
    <scope>NUCLEOTIDE SEQUENCE [LARGE SCALE GENOMIC DNA]</scope>
    <source>
        <strain evidence="2">W744_W776</strain>
    </source>
</reference>
<evidence type="ECO:0000313" key="3">
    <source>
        <dbReference type="Proteomes" id="UP000827092"/>
    </source>
</evidence>
<comment type="caution">
    <text evidence="2">The sequence shown here is derived from an EMBL/GenBank/DDBJ whole genome shotgun (WGS) entry which is preliminary data.</text>
</comment>
<dbReference type="Pfam" id="PF00075">
    <property type="entry name" value="RNase_H"/>
    <property type="match status" value="1"/>
</dbReference>
<dbReference type="InterPro" id="IPR002156">
    <property type="entry name" value="RNaseH_domain"/>
</dbReference>
<dbReference type="AlphaFoldDB" id="A0AAV6U3V2"/>
<dbReference type="SUPFAM" id="SSF53098">
    <property type="entry name" value="Ribonuclease H-like"/>
    <property type="match status" value="1"/>
</dbReference>
<dbReference type="EMBL" id="JAFNEN010000711">
    <property type="protein sequence ID" value="KAG8178205.1"/>
    <property type="molecule type" value="Genomic_DNA"/>
</dbReference>
<proteinExistence type="predicted"/>
<feature type="domain" description="RNase H type-1" evidence="1">
    <location>
        <begin position="35"/>
        <end position="163"/>
    </location>
</feature>
<dbReference type="InterPro" id="IPR036397">
    <property type="entry name" value="RNaseH_sf"/>
</dbReference>
<protein>
    <recommendedName>
        <fullName evidence="1">RNase H type-1 domain-containing protein</fullName>
    </recommendedName>
</protein>
<accession>A0AAV6U3V2</accession>
<name>A0AAV6U3V2_9ARAC</name>
<dbReference type="Proteomes" id="UP000827092">
    <property type="component" value="Unassembled WGS sequence"/>
</dbReference>
<dbReference type="PROSITE" id="PS50879">
    <property type="entry name" value="RNASE_H_1"/>
    <property type="match status" value="1"/>
</dbReference>
<dbReference type="GO" id="GO:0004523">
    <property type="term" value="F:RNA-DNA hybrid ribonuclease activity"/>
    <property type="evidence" value="ECO:0007669"/>
    <property type="project" value="InterPro"/>
</dbReference>
<gene>
    <name evidence="2" type="ORF">JTE90_026973</name>
</gene>
<evidence type="ECO:0000313" key="2">
    <source>
        <dbReference type="EMBL" id="KAG8178205.1"/>
    </source>
</evidence>
<dbReference type="Gene3D" id="3.30.420.10">
    <property type="entry name" value="Ribonuclease H-like superfamily/Ribonuclease H"/>
    <property type="match status" value="1"/>
</dbReference>
<keyword evidence="3" id="KW-1185">Reference proteome</keyword>
<dbReference type="InterPro" id="IPR012337">
    <property type="entry name" value="RNaseH-like_sf"/>
</dbReference>
<dbReference type="CDD" id="cd09276">
    <property type="entry name" value="Rnase_HI_RT_non_LTR"/>
    <property type="match status" value="1"/>
</dbReference>
<sequence length="192" mass="21837">MEQIRISIRDLPFQRRGLRKDVIRTLYEEFKLSLNEGCVLIATDGSKTHCRTTVAGKDFTNRKSFSGDVDTYCSINTAECIALILALRKFVTANKNYIILTDSMSVLEGLKLSRNPSSGVIKLKNELLEARTRCETIKLVWVPGHTGIAENEKVDKMAKKAKKRTISYYIPEEDIVREEKNLHAELQERTTA</sequence>
<evidence type="ECO:0000259" key="1">
    <source>
        <dbReference type="PROSITE" id="PS50879"/>
    </source>
</evidence>
<dbReference type="GO" id="GO:0003676">
    <property type="term" value="F:nucleic acid binding"/>
    <property type="evidence" value="ECO:0007669"/>
    <property type="project" value="InterPro"/>
</dbReference>